<reference evidence="7 8" key="2">
    <citation type="journal article" date="2024" name="Int. J. Syst. Evol. Microbiol.">
        <title>Promethearchaeum syntrophicum gen. nov., sp. nov., an anaerobic, obligately syntrophic archaeon, the first isolate of the lineage 'Asgard' archaea, and proposal of the new archaeal phylum Promethearchaeota phyl. nov. and kingdom Promethearchaeati regn. nov.</title>
        <authorList>
            <person name="Imachi H."/>
            <person name="Nobu M.K."/>
            <person name="Kato S."/>
            <person name="Takaki Y."/>
            <person name="Miyazaki M."/>
            <person name="Miyata M."/>
            <person name="Ogawara M."/>
            <person name="Saito Y."/>
            <person name="Sakai S."/>
            <person name="Tahara Y.O."/>
            <person name="Takano Y."/>
            <person name="Tasumi E."/>
            <person name="Uematsu K."/>
            <person name="Yoshimura T."/>
            <person name="Itoh T."/>
            <person name="Ohkuma M."/>
            <person name="Takai K."/>
        </authorList>
    </citation>
    <scope>NUCLEOTIDE SEQUENCE [LARGE SCALE GENOMIC DNA]</scope>
    <source>
        <strain evidence="7 8">MK-D1</strain>
    </source>
</reference>
<dbReference type="GO" id="GO:1990904">
    <property type="term" value="C:ribonucleoprotein complex"/>
    <property type="evidence" value="ECO:0007669"/>
    <property type="project" value="UniProtKB-KW"/>
</dbReference>
<name>A0A5B9DEK8_9ARCH</name>
<dbReference type="PANTHER" id="PTHR10792">
    <property type="entry name" value="60S RIBOSOMAL PROTEIN L24"/>
    <property type="match status" value="1"/>
</dbReference>
<evidence type="ECO:0000256" key="3">
    <source>
        <dbReference type="ARBA" id="ARBA00022980"/>
    </source>
</evidence>
<dbReference type="Gene3D" id="2.30.170.20">
    <property type="entry name" value="Ribosomal protein L24e"/>
    <property type="match status" value="1"/>
</dbReference>
<keyword evidence="8" id="KW-1185">Reference proteome</keyword>
<evidence type="ECO:0000256" key="4">
    <source>
        <dbReference type="ARBA" id="ARBA00023274"/>
    </source>
</evidence>
<reference evidence="7 8" key="1">
    <citation type="journal article" date="2020" name="Nature">
        <title>Isolation of an archaeon at the prokaryote-eukaryote interface.</title>
        <authorList>
            <person name="Imachi H."/>
            <person name="Nobu M.K."/>
            <person name="Nakahara N."/>
            <person name="Morono Y."/>
            <person name="Ogawara M."/>
            <person name="Takaki Y."/>
            <person name="Takano Y."/>
            <person name="Uematsu K."/>
            <person name="Ikuta T."/>
            <person name="Ito M."/>
            <person name="Matsui Y."/>
            <person name="Miyazaki M."/>
            <person name="Murata K."/>
            <person name="Saito Y."/>
            <person name="Sakai S."/>
            <person name="Song C."/>
            <person name="Tasumi E."/>
            <person name="Yamanaka Y."/>
            <person name="Yamaguchi T."/>
            <person name="Kamagata Y."/>
            <person name="Tamaki H."/>
            <person name="Takai K."/>
        </authorList>
    </citation>
    <scope>NUCLEOTIDE SEQUENCE [LARGE SCALE GENOMIC DNA]</scope>
    <source>
        <strain evidence="7 8">MK-D1</strain>
    </source>
</reference>
<protein>
    <recommendedName>
        <fullName evidence="5">50S ribosomal protein L24e</fullName>
    </recommendedName>
</protein>
<dbReference type="InterPro" id="IPR011017">
    <property type="entry name" value="TRASH_dom"/>
</dbReference>
<dbReference type="KEGG" id="psyt:DSAG12_03381"/>
<evidence type="ECO:0000256" key="2">
    <source>
        <dbReference type="ARBA" id="ARBA00022771"/>
    </source>
</evidence>
<dbReference type="PANTHER" id="PTHR10792:SF1">
    <property type="entry name" value="RIBOSOMAL PROTEIN L24"/>
    <property type="match status" value="1"/>
</dbReference>
<dbReference type="AlphaFoldDB" id="A0A5B9DEK8"/>
<dbReference type="EMBL" id="CP042905">
    <property type="protein sequence ID" value="QEE17544.1"/>
    <property type="molecule type" value="Genomic_DNA"/>
</dbReference>
<sequence length="60" mass="7057">MVKILKCSYCGKDINPGTGMTFVKANGEIFQFCTKKCRKMKLQFKKPARKVRWTQYYGQK</sequence>
<evidence type="ECO:0000313" key="8">
    <source>
        <dbReference type="Proteomes" id="UP000321408"/>
    </source>
</evidence>
<evidence type="ECO:0000259" key="6">
    <source>
        <dbReference type="SMART" id="SM00746"/>
    </source>
</evidence>
<dbReference type="OrthoDB" id="55506at2157"/>
<dbReference type="GeneID" id="41331349"/>
<dbReference type="Pfam" id="PF01246">
    <property type="entry name" value="Ribosomal_L24e"/>
    <property type="match status" value="1"/>
</dbReference>
<dbReference type="GO" id="GO:0005840">
    <property type="term" value="C:ribosome"/>
    <property type="evidence" value="ECO:0007669"/>
    <property type="project" value="UniProtKB-KW"/>
</dbReference>
<dbReference type="Proteomes" id="UP000321408">
    <property type="component" value="Chromosome"/>
</dbReference>
<organism evidence="7 8">
    <name type="scientific">Promethearchaeum syntrophicum</name>
    <dbReference type="NCBI Taxonomy" id="2594042"/>
    <lineage>
        <taxon>Archaea</taxon>
        <taxon>Promethearchaeati</taxon>
        <taxon>Promethearchaeota</taxon>
        <taxon>Promethearchaeia</taxon>
        <taxon>Promethearchaeales</taxon>
        <taxon>Promethearchaeaceae</taxon>
        <taxon>Promethearchaeum</taxon>
    </lineage>
</organism>
<dbReference type="SUPFAM" id="SSF57716">
    <property type="entry name" value="Glucocorticoid receptor-like (DNA-binding domain)"/>
    <property type="match status" value="1"/>
</dbReference>
<keyword evidence="3 7" id="KW-0689">Ribosomal protein</keyword>
<dbReference type="GO" id="GO:0003735">
    <property type="term" value="F:structural constituent of ribosome"/>
    <property type="evidence" value="ECO:0007669"/>
    <property type="project" value="InterPro"/>
</dbReference>
<comment type="similarity">
    <text evidence="1">Belongs to the eukaryotic ribosomal protein eL24 family.</text>
</comment>
<dbReference type="InterPro" id="IPR000988">
    <property type="entry name" value="Ribosomal_eL24-rel_N"/>
</dbReference>
<accession>A0A5B9DEK8</accession>
<dbReference type="InterPro" id="IPR056366">
    <property type="entry name" value="Ribosomal_eL24"/>
</dbReference>
<keyword evidence="4" id="KW-0687">Ribonucleoprotein</keyword>
<keyword evidence="2" id="KW-0863">Zinc-finger</keyword>
<keyword evidence="2" id="KW-0862">Zinc</keyword>
<evidence type="ECO:0000256" key="1">
    <source>
        <dbReference type="ARBA" id="ARBA00005647"/>
    </source>
</evidence>
<gene>
    <name evidence="7" type="ORF">DSAG12_03381</name>
</gene>
<dbReference type="InterPro" id="IPR038630">
    <property type="entry name" value="L24e/L24_sf"/>
</dbReference>
<keyword evidence="2" id="KW-0479">Metal-binding</keyword>
<dbReference type="RefSeq" id="WP_147664435.1">
    <property type="nucleotide sequence ID" value="NZ_CP042905.2"/>
</dbReference>
<proteinExistence type="inferred from homology"/>
<dbReference type="SMART" id="SM00746">
    <property type="entry name" value="TRASH"/>
    <property type="match status" value="1"/>
</dbReference>
<evidence type="ECO:0000256" key="5">
    <source>
        <dbReference type="ARBA" id="ARBA00035507"/>
    </source>
</evidence>
<dbReference type="GO" id="GO:0008270">
    <property type="term" value="F:zinc ion binding"/>
    <property type="evidence" value="ECO:0007669"/>
    <property type="project" value="UniProtKB-KW"/>
</dbReference>
<evidence type="ECO:0000313" key="7">
    <source>
        <dbReference type="EMBL" id="QEE17544.1"/>
    </source>
</evidence>
<feature type="domain" description="TRASH" evidence="6">
    <location>
        <begin position="7"/>
        <end position="44"/>
    </location>
</feature>